<dbReference type="PANTHER" id="PTHR22642:SF2">
    <property type="entry name" value="PROTEIN LONG AFTER FAR-RED 3"/>
    <property type="match status" value="1"/>
</dbReference>
<dbReference type="InterPro" id="IPR032466">
    <property type="entry name" value="Metal_Hydrolase"/>
</dbReference>
<evidence type="ECO:0000313" key="2">
    <source>
        <dbReference type="EMBL" id="GAA2384726.1"/>
    </source>
</evidence>
<reference evidence="2 3" key="1">
    <citation type="journal article" date="2019" name="Int. J. Syst. Evol. Microbiol.">
        <title>The Global Catalogue of Microorganisms (GCM) 10K type strain sequencing project: providing services to taxonomists for standard genome sequencing and annotation.</title>
        <authorList>
            <consortium name="The Broad Institute Genomics Platform"/>
            <consortium name="The Broad Institute Genome Sequencing Center for Infectious Disease"/>
            <person name="Wu L."/>
            <person name="Ma J."/>
        </authorList>
    </citation>
    <scope>NUCLEOTIDE SEQUENCE [LARGE SCALE GENOMIC DNA]</scope>
    <source>
        <strain evidence="2 3">JCM 3272</strain>
    </source>
</reference>
<gene>
    <name evidence="2" type="ORF">GCM10010170_094210</name>
</gene>
<dbReference type="RefSeq" id="WP_344619225.1">
    <property type="nucleotide sequence ID" value="NZ_BAAARV010000096.1"/>
</dbReference>
<organism evidence="2 3">
    <name type="scientific">Dactylosporangium salmoneum</name>
    <dbReference type="NCBI Taxonomy" id="53361"/>
    <lineage>
        <taxon>Bacteria</taxon>
        <taxon>Bacillati</taxon>
        <taxon>Actinomycetota</taxon>
        <taxon>Actinomycetes</taxon>
        <taxon>Micromonosporales</taxon>
        <taxon>Micromonosporaceae</taxon>
        <taxon>Dactylosporangium</taxon>
    </lineage>
</organism>
<sequence length="501" mass="51083">MKTLYRGGRVHTPADPSATALLTDGDRITWVGPDADAPTGADRTVELGGALVTPAFVDAHVHTTATGLTLQGLDLAAARGARDVLDAVAAHAAGLPADAVVIGHGWDESAWADPATPSAAELDRAGGGRAVYLSRTCVHAALVSTALLTAEAKAAPGYDDGGWLRRDAHHVVREAAYASITAAQVHAAQRAALRHAAALGIACVHECGGPGTSGEADFTAALGHGPDHPLVIGLWGEAGAAAKARELGAAGAAGDLYADGALGARTAHLGDAYRDEPGSCGHGYLTARQVTDHLVGCARHGVQGGFHAIGDHAIGTVLQGFAGAAEIVGVDAIRDGRHRVEHAELLDKAAIARFVEYGIVASVQPAFDRLWGGEHGMYATRLGPARALAANPFAALAGVGVTLAFGSDSPVTPLDPWGSCRAAMRHHNPAQRIGGKAAFAAHTRGGWRAARLDDEGVLNPGGSATFTVWDTTGPVAAVLDGDDSPAARRTVLRGRTIHTTT</sequence>
<proteinExistence type="predicted"/>
<dbReference type="Gene3D" id="3.10.310.70">
    <property type="match status" value="1"/>
</dbReference>
<dbReference type="EMBL" id="BAAARV010000096">
    <property type="protein sequence ID" value="GAA2384726.1"/>
    <property type="molecule type" value="Genomic_DNA"/>
</dbReference>
<comment type="caution">
    <text evidence="2">The sequence shown here is derived from an EMBL/GenBank/DDBJ whole genome shotgun (WGS) entry which is preliminary data.</text>
</comment>
<accession>A0ABN3HP03</accession>
<dbReference type="PANTHER" id="PTHR22642">
    <property type="entry name" value="IMIDAZOLONEPROPIONASE"/>
    <property type="match status" value="1"/>
</dbReference>
<dbReference type="SUPFAM" id="SSF51338">
    <property type="entry name" value="Composite domain of metallo-dependent hydrolases"/>
    <property type="match status" value="1"/>
</dbReference>
<evidence type="ECO:0000313" key="3">
    <source>
        <dbReference type="Proteomes" id="UP001501444"/>
    </source>
</evidence>
<protein>
    <submittedName>
        <fullName evidence="2">Amidohydrolase</fullName>
    </submittedName>
</protein>
<dbReference type="InterPro" id="IPR011059">
    <property type="entry name" value="Metal-dep_hydrolase_composite"/>
</dbReference>
<dbReference type="Gene3D" id="2.30.40.10">
    <property type="entry name" value="Urease, subunit C, domain 1"/>
    <property type="match status" value="1"/>
</dbReference>
<dbReference type="Pfam" id="PF07969">
    <property type="entry name" value="Amidohydro_3"/>
    <property type="match status" value="1"/>
</dbReference>
<dbReference type="Gene3D" id="3.20.20.140">
    <property type="entry name" value="Metal-dependent hydrolases"/>
    <property type="match status" value="1"/>
</dbReference>
<keyword evidence="3" id="KW-1185">Reference proteome</keyword>
<dbReference type="SUPFAM" id="SSF51556">
    <property type="entry name" value="Metallo-dependent hydrolases"/>
    <property type="match status" value="1"/>
</dbReference>
<feature type="domain" description="Amidohydrolase 3" evidence="1">
    <location>
        <begin position="44"/>
        <end position="497"/>
    </location>
</feature>
<dbReference type="InterPro" id="IPR013108">
    <property type="entry name" value="Amidohydro_3"/>
</dbReference>
<dbReference type="Proteomes" id="UP001501444">
    <property type="component" value="Unassembled WGS sequence"/>
</dbReference>
<name>A0ABN3HP03_9ACTN</name>
<evidence type="ECO:0000259" key="1">
    <source>
        <dbReference type="Pfam" id="PF07969"/>
    </source>
</evidence>